<reference evidence="2 3" key="1">
    <citation type="submission" date="2016-10" db="EMBL/GenBank/DDBJ databases">
        <authorList>
            <person name="de Groot N.N."/>
        </authorList>
    </citation>
    <scope>NUCLEOTIDE SEQUENCE [LARGE SCALE GENOMIC DNA]</scope>
    <source>
        <strain evidence="2 3">CGMCC 4.5727</strain>
    </source>
</reference>
<evidence type="ECO:0000256" key="1">
    <source>
        <dbReference type="SAM" id="MobiDB-lite"/>
    </source>
</evidence>
<dbReference type="OrthoDB" id="4515152at2"/>
<evidence type="ECO:0000313" key="3">
    <source>
        <dbReference type="Proteomes" id="UP000199155"/>
    </source>
</evidence>
<gene>
    <name evidence="2" type="ORF">SAMN05421806_10744</name>
</gene>
<name>A0A1G9BGB5_9ACTN</name>
<keyword evidence="3" id="KW-1185">Reference proteome</keyword>
<dbReference type="STRING" id="417292.SAMN05421806_10744"/>
<accession>A0A1G9BGB5</accession>
<proteinExistence type="predicted"/>
<sequence length="220" mass="23600">MISEPELVGDDDGSPPPGPDVVTAEPAPARARRPWSWAVGGALAASGLWAAGLALFGGASAPDPKGYAMPGDLCTVTEVPHLASAIGKRGIQHRAERADDALDRAWCELDFAGRHAHARLSVSFTLHKKADPAAEFKALSTQDDWSPAYEPVRRIDGLGDEAYLAYAAYGDSAVLSVREGGAVVRMWLHASRYDEAPADFELLVQPLIDDMKLLLERLKM</sequence>
<dbReference type="EMBL" id="FNFF01000007">
    <property type="protein sequence ID" value="SDK38541.1"/>
    <property type="molecule type" value="Genomic_DNA"/>
</dbReference>
<feature type="compositionally biased region" description="Low complexity" evidence="1">
    <location>
        <begin position="20"/>
        <end position="29"/>
    </location>
</feature>
<dbReference type="Proteomes" id="UP000199155">
    <property type="component" value="Unassembled WGS sequence"/>
</dbReference>
<dbReference type="RefSeq" id="WP_093611640.1">
    <property type="nucleotide sequence ID" value="NZ_FNFF01000007.1"/>
</dbReference>
<dbReference type="AlphaFoldDB" id="A0A1G9BGB5"/>
<protein>
    <submittedName>
        <fullName evidence="2">Uncharacterized protein</fullName>
    </submittedName>
</protein>
<organism evidence="2 3">
    <name type="scientific">Streptomyces indicus</name>
    <dbReference type="NCBI Taxonomy" id="417292"/>
    <lineage>
        <taxon>Bacteria</taxon>
        <taxon>Bacillati</taxon>
        <taxon>Actinomycetota</taxon>
        <taxon>Actinomycetes</taxon>
        <taxon>Kitasatosporales</taxon>
        <taxon>Streptomycetaceae</taxon>
        <taxon>Streptomyces</taxon>
    </lineage>
</organism>
<feature type="region of interest" description="Disordered" evidence="1">
    <location>
        <begin position="1"/>
        <end position="29"/>
    </location>
</feature>
<evidence type="ECO:0000313" key="2">
    <source>
        <dbReference type="EMBL" id="SDK38541.1"/>
    </source>
</evidence>